<dbReference type="Proteomes" id="UP001431783">
    <property type="component" value="Unassembled WGS sequence"/>
</dbReference>
<proteinExistence type="predicted"/>
<dbReference type="EMBL" id="JARQZJ010000036">
    <property type="protein sequence ID" value="KAK9876359.1"/>
    <property type="molecule type" value="Genomic_DNA"/>
</dbReference>
<organism evidence="1 2">
    <name type="scientific">Henosepilachna vigintioctopunctata</name>
    <dbReference type="NCBI Taxonomy" id="420089"/>
    <lineage>
        <taxon>Eukaryota</taxon>
        <taxon>Metazoa</taxon>
        <taxon>Ecdysozoa</taxon>
        <taxon>Arthropoda</taxon>
        <taxon>Hexapoda</taxon>
        <taxon>Insecta</taxon>
        <taxon>Pterygota</taxon>
        <taxon>Neoptera</taxon>
        <taxon>Endopterygota</taxon>
        <taxon>Coleoptera</taxon>
        <taxon>Polyphaga</taxon>
        <taxon>Cucujiformia</taxon>
        <taxon>Coccinelloidea</taxon>
        <taxon>Coccinellidae</taxon>
        <taxon>Epilachninae</taxon>
        <taxon>Epilachnini</taxon>
        <taxon>Henosepilachna</taxon>
    </lineage>
</organism>
<feature type="non-terminal residue" evidence="1">
    <location>
        <position position="1"/>
    </location>
</feature>
<evidence type="ECO:0000313" key="2">
    <source>
        <dbReference type="Proteomes" id="UP001431783"/>
    </source>
</evidence>
<comment type="caution">
    <text evidence="1">The sequence shown here is derived from an EMBL/GenBank/DDBJ whole genome shotgun (WGS) entry which is preliminary data.</text>
</comment>
<dbReference type="AlphaFoldDB" id="A0AAW1UAN7"/>
<gene>
    <name evidence="1" type="ORF">WA026_012668</name>
</gene>
<reference evidence="1 2" key="1">
    <citation type="submission" date="2023-03" db="EMBL/GenBank/DDBJ databases">
        <title>Genome insight into feeding habits of ladybird beetles.</title>
        <authorList>
            <person name="Li H.-S."/>
            <person name="Huang Y.-H."/>
            <person name="Pang H."/>
        </authorList>
    </citation>
    <scope>NUCLEOTIDE SEQUENCE [LARGE SCALE GENOMIC DNA]</scope>
    <source>
        <strain evidence="1">SYSU_2023b</strain>
        <tissue evidence="1">Whole body</tissue>
    </source>
</reference>
<keyword evidence="2" id="KW-1185">Reference proteome</keyword>
<protein>
    <submittedName>
        <fullName evidence="1">Uncharacterized protein</fullName>
    </submittedName>
</protein>
<evidence type="ECO:0000313" key="1">
    <source>
        <dbReference type="EMBL" id="KAK9876359.1"/>
    </source>
</evidence>
<sequence length="233" mass="26583">APKKVKRASCEFCILNINLVKNYMDTSMLSPSDSPKRQREINLTSKSIKTVYNIRNKSPITFTNIIVLSNEVNALRKQALELNDSELITELENLSQTINLSKKMINPDSLCSNSNKELYIVLIESNHSSIGKQLPTNIAIFANMITVNLYIRPVIQCFKCLRYGDTKMNCRSKKSKCRNCGEERTSENDHTEENCKNETICIHCKGNHATTDRKCPEYKIQQEISKLMALDNL</sequence>
<name>A0AAW1UAN7_9CUCU</name>
<accession>A0AAW1UAN7</accession>